<dbReference type="RefSeq" id="WP_017710946.1">
    <property type="nucleotide sequence ID" value="NZ_KB235933.1"/>
</dbReference>
<evidence type="ECO:0000313" key="1">
    <source>
        <dbReference type="EMBL" id="KKI99942.1"/>
    </source>
</evidence>
<accession>A0A0M2PXY6</accession>
<dbReference type="AlphaFoldDB" id="A0A0M2PXY6"/>
<dbReference type="OrthoDB" id="528641at2"/>
<dbReference type="STRING" id="317619.GCA_000332315_00258"/>
<keyword evidence="2" id="KW-1185">Reference proteome</keyword>
<sequence>MKQEVVQNFLDLPGIVGVALMDGRSRPFFCGIDQFLNFQQKEALAQGIRQVIETTPDSFTDFQFKFTDTQIYIYKLHRGLILLVLANQDLLLADYVPVMALLKSTIQEDLSNAIATFRLLVGNATLTGQNYWNTKSGVSTNVPKSNVSNTKTVAPKVIDPSAVVRPGTPTQTRDTVTNSPEIGTVTNPAAAVPSVSVKDYLQALNQLSQFSKQYLGTAVIVNYWKSSRPKDDWLMAFEIERSGTLQLASGSASLARNGVNARQKQLMREWVAAFVKRCSMVIRDFSDLLKKGDLDDKTKGLLF</sequence>
<comment type="caution">
    <text evidence="1">The sequence shown here is derived from an EMBL/GenBank/DDBJ whole genome shotgun (WGS) entry which is preliminary data.</text>
</comment>
<proteinExistence type="predicted"/>
<dbReference type="eggNOG" id="COG1357">
    <property type="taxonomic scope" value="Bacteria"/>
</dbReference>
<protein>
    <submittedName>
        <fullName evidence="1">Uncharacterized protein</fullName>
    </submittedName>
</protein>
<gene>
    <name evidence="1" type="ORF">PROH_09105</name>
</gene>
<dbReference type="EMBL" id="AJTX02000004">
    <property type="protein sequence ID" value="KKI99942.1"/>
    <property type="molecule type" value="Genomic_DNA"/>
</dbReference>
<name>A0A0M2PXY6_PROHO</name>
<dbReference type="Proteomes" id="UP000034681">
    <property type="component" value="Unassembled WGS sequence"/>
</dbReference>
<evidence type="ECO:0000313" key="2">
    <source>
        <dbReference type="Proteomes" id="UP000034681"/>
    </source>
</evidence>
<reference evidence="1" key="1">
    <citation type="submission" date="2012-04" db="EMBL/GenBank/DDBJ databases">
        <authorList>
            <person name="Borisov I.G."/>
            <person name="Ivanikova N.V."/>
            <person name="Pinevich A.V."/>
        </authorList>
    </citation>
    <scope>NUCLEOTIDE SEQUENCE</scope>
    <source>
        <strain evidence="1">CALU 1027</strain>
    </source>
</reference>
<organism evidence="1 2">
    <name type="scientific">Prochlorothrix hollandica PCC 9006 = CALU 1027</name>
    <dbReference type="NCBI Taxonomy" id="317619"/>
    <lineage>
        <taxon>Bacteria</taxon>
        <taxon>Bacillati</taxon>
        <taxon>Cyanobacteriota</taxon>
        <taxon>Cyanophyceae</taxon>
        <taxon>Prochlorotrichales</taxon>
        <taxon>Prochlorotrichaceae</taxon>
        <taxon>Prochlorothrix</taxon>
    </lineage>
</organism>